<keyword evidence="4" id="KW-1185">Reference proteome</keyword>
<comment type="caution">
    <text evidence="3">The sequence shown here is derived from an EMBL/GenBank/DDBJ whole genome shotgun (WGS) entry which is preliminary data.</text>
</comment>
<name>A0ABW7U521_9ACTN</name>
<evidence type="ECO:0000256" key="2">
    <source>
        <dbReference type="SAM" id="Phobius"/>
    </source>
</evidence>
<dbReference type="InterPro" id="IPR046291">
    <property type="entry name" value="DUF6328"/>
</dbReference>
<protein>
    <submittedName>
        <fullName evidence="3">DUF6328 family protein</fullName>
    </submittedName>
</protein>
<feature type="transmembrane region" description="Helical" evidence="2">
    <location>
        <begin position="169"/>
        <end position="190"/>
    </location>
</feature>
<dbReference type="Pfam" id="PF19853">
    <property type="entry name" value="DUF6328"/>
    <property type="match status" value="1"/>
</dbReference>
<gene>
    <name evidence="3" type="ORF">ACH407_14140</name>
</gene>
<feature type="transmembrane region" description="Helical" evidence="2">
    <location>
        <begin position="71"/>
        <end position="90"/>
    </location>
</feature>
<dbReference type="EMBL" id="JBIRUI010000005">
    <property type="protein sequence ID" value="MFI1714698.1"/>
    <property type="molecule type" value="Genomic_DNA"/>
</dbReference>
<feature type="compositionally biased region" description="Basic and acidic residues" evidence="1">
    <location>
        <begin position="1"/>
        <end position="21"/>
    </location>
</feature>
<sequence length="209" mass="23041">MTVTRRLTEAEWRVGEEETARRPQVSRPPEGGGKPVGRRPEDVGEPINRRPEGARERVNRRWQEVLQETRVAQTGVQILFGFLLSLAFTARFRELGGFDHGLYVVTIILAASSTAALIAPVSLHRCLSGLRLKEEVVIAAGRLMVCGMVLLALTVACTLMLILNVVLGGALAAGIVVGAVMLWFAICWYVTPYRLRRRALARTREGGPR</sequence>
<feature type="transmembrane region" description="Helical" evidence="2">
    <location>
        <begin position="102"/>
        <end position="123"/>
    </location>
</feature>
<proteinExistence type="predicted"/>
<feature type="region of interest" description="Disordered" evidence="1">
    <location>
        <begin position="1"/>
        <end position="55"/>
    </location>
</feature>
<reference evidence="3 4" key="1">
    <citation type="submission" date="2024-10" db="EMBL/GenBank/DDBJ databases">
        <title>The Natural Products Discovery Center: Release of the First 8490 Sequenced Strains for Exploring Actinobacteria Biosynthetic Diversity.</title>
        <authorList>
            <person name="Kalkreuter E."/>
            <person name="Kautsar S.A."/>
            <person name="Yang D."/>
            <person name="Bader C.D."/>
            <person name="Teijaro C.N."/>
            <person name="Fluegel L."/>
            <person name="Davis C.M."/>
            <person name="Simpson J.R."/>
            <person name="Lauterbach L."/>
            <person name="Steele A.D."/>
            <person name="Gui C."/>
            <person name="Meng S."/>
            <person name="Li G."/>
            <person name="Viehrig K."/>
            <person name="Ye F."/>
            <person name="Su P."/>
            <person name="Kiefer A.F."/>
            <person name="Nichols A."/>
            <person name="Cepeda A.J."/>
            <person name="Yan W."/>
            <person name="Fan B."/>
            <person name="Jiang Y."/>
            <person name="Adhikari A."/>
            <person name="Zheng C.-J."/>
            <person name="Schuster L."/>
            <person name="Cowan T.M."/>
            <person name="Smanski M.J."/>
            <person name="Chevrette M.G."/>
            <person name="De Carvalho L.P.S."/>
            <person name="Shen B."/>
        </authorList>
    </citation>
    <scope>NUCLEOTIDE SEQUENCE [LARGE SCALE GENOMIC DNA]</scope>
    <source>
        <strain evidence="3 4">NPDC020602</strain>
    </source>
</reference>
<keyword evidence="2" id="KW-1133">Transmembrane helix</keyword>
<evidence type="ECO:0000313" key="4">
    <source>
        <dbReference type="Proteomes" id="UP001611339"/>
    </source>
</evidence>
<evidence type="ECO:0000256" key="1">
    <source>
        <dbReference type="SAM" id="MobiDB-lite"/>
    </source>
</evidence>
<accession>A0ABW7U521</accession>
<feature type="compositionally biased region" description="Basic and acidic residues" evidence="1">
    <location>
        <begin position="38"/>
        <end position="55"/>
    </location>
</feature>
<feature type="transmembrane region" description="Helical" evidence="2">
    <location>
        <begin position="143"/>
        <end position="163"/>
    </location>
</feature>
<keyword evidence="2" id="KW-0812">Transmembrane</keyword>
<dbReference type="RefSeq" id="WP_398709235.1">
    <property type="nucleotide sequence ID" value="NZ_JBIRUI010000005.1"/>
</dbReference>
<dbReference type="Proteomes" id="UP001611339">
    <property type="component" value="Unassembled WGS sequence"/>
</dbReference>
<organism evidence="3 4">
    <name type="scientific">Streptomyces litmocidini</name>
    <dbReference type="NCBI Taxonomy" id="67318"/>
    <lineage>
        <taxon>Bacteria</taxon>
        <taxon>Bacillati</taxon>
        <taxon>Actinomycetota</taxon>
        <taxon>Actinomycetes</taxon>
        <taxon>Kitasatosporales</taxon>
        <taxon>Streptomycetaceae</taxon>
        <taxon>Streptomyces</taxon>
    </lineage>
</organism>
<evidence type="ECO:0000313" key="3">
    <source>
        <dbReference type="EMBL" id="MFI1714698.1"/>
    </source>
</evidence>
<keyword evidence="2" id="KW-0472">Membrane</keyword>